<keyword evidence="2" id="KW-1185">Reference proteome</keyword>
<dbReference type="RefSeq" id="WP_167952546.1">
    <property type="nucleotide sequence ID" value="NZ_JAATJE010000001.1"/>
</dbReference>
<sequence>MDISKGDVVERLARVLTAQRLSINGEGDLASAGDQVDAQWPEHRADAIAILKALREPDRAMAAAGDPAVWSRMIAAALAE</sequence>
<accession>A0ABX0XI06</accession>
<organism evidence="1 2">
    <name type="scientific">Sphingomonas jejuensis</name>
    <dbReference type="NCBI Taxonomy" id="904715"/>
    <lineage>
        <taxon>Bacteria</taxon>
        <taxon>Pseudomonadati</taxon>
        <taxon>Pseudomonadota</taxon>
        <taxon>Alphaproteobacteria</taxon>
        <taxon>Sphingomonadales</taxon>
        <taxon>Sphingomonadaceae</taxon>
        <taxon>Sphingomonas</taxon>
    </lineage>
</organism>
<proteinExistence type="predicted"/>
<protein>
    <submittedName>
        <fullName evidence="1">Uncharacterized protein</fullName>
    </submittedName>
</protein>
<comment type="caution">
    <text evidence="1">The sequence shown here is derived from an EMBL/GenBank/DDBJ whole genome shotgun (WGS) entry which is preliminary data.</text>
</comment>
<dbReference type="Proteomes" id="UP000734218">
    <property type="component" value="Unassembled WGS sequence"/>
</dbReference>
<evidence type="ECO:0000313" key="2">
    <source>
        <dbReference type="Proteomes" id="UP000734218"/>
    </source>
</evidence>
<evidence type="ECO:0000313" key="1">
    <source>
        <dbReference type="EMBL" id="NJC32967.1"/>
    </source>
</evidence>
<reference evidence="1 2" key="1">
    <citation type="submission" date="2020-03" db="EMBL/GenBank/DDBJ databases">
        <title>Genomic Encyclopedia of Type Strains, Phase IV (KMG-IV): sequencing the most valuable type-strain genomes for metagenomic binning, comparative biology and taxonomic classification.</title>
        <authorList>
            <person name="Goeker M."/>
        </authorList>
    </citation>
    <scope>NUCLEOTIDE SEQUENCE [LARGE SCALE GENOMIC DNA]</scope>
    <source>
        <strain evidence="1 2">DSM 27651</strain>
    </source>
</reference>
<gene>
    <name evidence="1" type="ORF">GGR88_000441</name>
</gene>
<dbReference type="EMBL" id="JAATJE010000001">
    <property type="protein sequence ID" value="NJC32967.1"/>
    <property type="molecule type" value="Genomic_DNA"/>
</dbReference>
<name>A0ABX0XI06_9SPHN</name>